<feature type="transmembrane region" description="Helical" evidence="5">
    <location>
        <begin position="131"/>
        <end position="154"/>
    </location>
</feature>
<feature type="transmembrane region" description="Helical" evidence="5">
    <location>
        <begin position="12"/>
        <end position="30"/>
    </location>
</feature>
<comment type="caution">
    <text evidence="7">The sequence shown here is derived from an EMBL/GenBank/DDBJ whole genome shotgun (WGS) entry which is preliminary data.</text>
</comment>
<dbReference type="Proteomes" id="UP000294743">
    <property type="component" value="Unassembled WGS sequence"/>
</dbReference>
<reference evidence="7 8" key="1">
    <citation type="submission" date="2019-03" db="EMBL/GenBank/DDBJ databases">
        <title>Genomic Encyclopedia of Type Strains, Phase IV (KMG-IV): sequencing the most valuable type-strain genomes for metagenomic binning, comparative biology and taxonomic classification.</title>
        <authorList>
            <person name="Goeker M."/>
        </authorList>
    </citation>
    <scope>NUCLEOTIDE SEQUENCE [LARGE SCALE GENOMIC DNA]</scope>
    <source>
        <strain evidence="7 8">DSM 28867</strain>
    </source>
</reference>
<dbReference type="RefSeq" id="WP_134169797.1">
    <property type="nucleotide sequence ID" value="NZ_SODD01000022.1"/>
</dbReference>
<dbReference type="Pfam" id="PF06271">
    <property type="entry name" value="RDD"/>
    <property type="match status" value="1"/>
</dbReference>
<evidence type="ECO:0000256" key="4">
    <source>
        <dbReference type="ARBA" id="ARBA00023136"/>
    </source>
</evidence>
<gene>
    <name evidence="7" type="ORF">EDD63_1226</name>
</gene>
<comment type="subcellular location">
    <subcellularLocation>
        <location evidence="1">Membrane</location>
        <topology evidence="1">Multi-pass membrane protein</topology>
    </subcellularLocation>
</comment>
<evidence type="ECO:0000259" key="6">
    <source>
        <dbReference type="Pfam" id="PF06271"/>
    </source>
</evidence>
<evidence type="ECO:0000256" key="5">
    <source>
        <dbReference type="SAM" id="Phobius"/>
    </source>
</evidence>
<dbReference type="OrthoDB" id="1653838at2"/>
<sequence>MDKELLIKRGIAFFIDFYLGALVSTIPISIISVTTIKTMTQNVFLLEKDIAIIAVMLGLFMLCIYYFVVPSYIFPSQTVGKKIIGITIDLNQKKKQKSLFKRQVIGYMLLEGSLTPTGKLVFQLISLLSGYNIVSIGLDVGNYITIASVGLLLCGRRHLMIHDYLGKSNVIINNSEKGKRIVKLKEKKI</sequence>
<protein>
    <submittedName>
        <fullName evidence="7">RDD family protein</fullName>
    </submittedName>
</protein>
<dbReference type="EMBL" id="SODD01000022">
    <property type="protein sequence ID" value="TDW16524.1"/>
    <property type="molecule type" value="Genomic_DNA"/>
</dbReference>
<organism evidence="7 8">
    <name type="scientific">Breznakia blatticola</name>
    <dbReference type="NCBI Taxonomy" id="1754012"/>
    <lineage>
        <taxon>Bacteria</taxon>
        <taxon>Bacillati</taxon>
        <taxon>Bacillota</taxon>
        <taxon>Erysipelotrichia</taxon>
        <taxon>Erysipelotrichales</taxon>
        <taxon>Erysipelotrichaceae</taxon>
        <taxon>Breznakia</taxon>
    </lineage>
</organism>
<keyword evidence="3 5" id="KW-1133">Transmembrane helix</keyword>
<dbReference type="InterPro" id="IPR010432">
    <property type="entry name" value="RDD"/>
</dbReference>
<feature type="domain" description="RDD" evidence="6">
    <location>
        <begin position="7"/>
        <end position="136"/>
    </location>
</feature>
<name>A0A4V3G6S8_9FIRM</name>
<keyword evidence="4 5" id="KW-0472">Membrane</keyword>
<evidence type="ECO:0000313" key="7">
    <source>
        <dbReference type="EMBL" id="TDW16524.1"/>
    </source>
</evidence>
<evidence type="ECO:0000256" key="3">
    <source>
        <dbReference type="ARBA" id="ARBA00022989"/>
    </source>
</evidence>
<evidence type="ECO:0000256" key="2">
    <source>
        <dbReference type="ARBA" id="ARBA00022692"/>
    </source>
</evidence>
<evidence type="ECO:0000313" key="8">
    <source>
        <dbReference type="Proteomes" id="UP000294743"/>
    </source>
</evidence>
<accession>A0A4V3G6S8</accession>
<proteinExistence type="predicted"/>
<feature type="transmembrane region" description="Helical" evidence="5">
    <location>
        <begin position="104"/>
        <end position="125"/>
    </location>
</feature>
<evidence type="ECO:0000256" key="1">
    <source>
        <dbReference type="ARBA" id="ARBA00004141"/>
    </source>
</evidence>
<keyword evidence="2 5" id="KW-0812">Transmembrane</keyword>
<feature type="transmembrane region" description="Helical" evidence="5">
    <location>
        <begin position="50"/>
        <end position="74"/>
    </location>
</feature>
<dbReference type="AlphaFoldDB" id="A0A4V3G6S8"/>
<dbReference type="GO" id="GO:0016020">
    <property type="term" value="C:membrane"/>
    <property type="evidence" value="ECO:0007669"/>
    <property type="project" value="UniProtKB-SubCell"/>
</dbReference>
<keyword evidence="8" id="KW-1185">Reference proteome</keyword>